<keyword evidence="5" id="KW-1185">Reference proteome</keyword>
<dbReference type="Proteomes" id="UP000193228">
    <property type="component" value="Unassembled WGS sequence"/>
</dbReference>
<proteinExistence type="predicted"/>
<protein>
    <recommendedName>
        <fullName evidence="3">Single-stranded DNA-binding protein BPT7 domain-containing protein</fullName>
    </recommendedName>
</protein>
<organism evidence="4 5">
    <name type="scientific">Paraburkholderia susongensis</name>
    <dbReference type="NCBI Taxonomy" id="1515439"/>
    <lineage>
        <taxon>Bacteria</taxon>
        <taxon>Pseudomonadati</taxon>
        <taxon>Pseudomonadota</taxon>
        <taxon>Betaproteobacteria</taxon>
        <taxon>Burkholderiales</taxon>
        <taxon>Burkholderiaceae</taxon>
        <taxon>Paraburkholderia</taxon>
    </lineage>
</organism>
<keyword evidence="1" id="KW-0175">Coiled coil</keyword>
<evidence type="ECO:0000256" key="1">
    <source>
        <dbReference type="SAM" id="Coils"/>
    </source>
</evidence>
<accession>A0A1X7KQQ7</accession>
<dbReference type="EMBL" id="FXAT01000004">
    <property type="protein sequence ID" value="SMG43560.1"/>
    <property type="molecule type" value="Genomic_DNA"/>
</dbReference>
<evidence type="ECO:0000256" key="2">
    <source>
        <dbReference type="SAM" id="MobiDB-lite"/>
    </source>
</evidence>
<dbReference type="STRING" id="1515439.SAMN06265784_104172"/>
<dbReference type="InterPro" id="IPR012340">
    <property type="entry name" value="NA-bd_OB-fold"/>
</dbReference>
<feature type="compositionally biased region" description="Acidic residues" evidence="2">
    <location>
        <begin position="200"/>
        <end position="218"/>
    </location>
</feature>
<dbReference type="RefSeq" id="WP_085483857.1">
    <property type="nucleotide sequence ID" value="NZ_FXAT01000004.1"/>
</dbReference>
<feature type="coiled-coil region" evidence="1">
    <location>
        <begin position="59"/>
        <end position="86"/>
    </location>
</feature>
<evidence type="ECO:0000313" key="4">
    <source>
        <dbReference type="EMBL" id="SMG43560.1"/>
    </source>
</evidence>
<dbReference type="InterPro" id="IPR049476">
    <property type="entry name" value="SBB_BPT7"/>
</dbReference>
<reference evidence="5" key="1">
    <citation type="submission" date="2017-04" db="EMBL/GenBank/DDBJ databases">
        <authorList>
            <person name="Varghese N."/>
            <person name="Submissions S."/>
        </authorList>
    </citation>
    <scope>NUCLEOTIDE SEQUENCE [LARGE SCALE GENOMIC DNA]</scope>
    <source>
        <strain evidence="5">LMG 29540</strain>
    </source>
</reference>
<evidence type="ECO:0000259" key="3">
    <source>
        <dbReference type="Pfam" id="PF21265"/>
    </source>
</evidence>
<sequence>MAEKRPKLFKANSPRGIFKYPALTKPDFGNEKFPKPDGEYKVQLVLTEEEAAPLIKKLQPEYEKAIEAAEAEFKTLKVEQRKKLKEVTKNDLYATEYDQETEEPTGNLIFKFTMKASGKNKKGEEWKRKPSIFNAKGIALKNPPSIWGGSEGIVAFEASPYFIPGTGAAGLSMRLQAVQLLELVSEGSRSASSFGFGQEEGYDEADEMPSGDSDDDAGESTGAASDTPDEF</sequence>
<dbReference type="SUPFAM" id="SSF50249">
    <property type="entry name" value="Nucleic acid-binding proteins"/>
    <property type="match status" value="1"/>
</dbReference>
<dbReference type="Gene3D" id="2.40.50.140">
    <property type="entry name" value="Nucleic acid-binding proteins"/>
    <property type="match status" value="1"/>
</dbReference>
<dbReference type="AlphaFoldDB" id="A0A1X7KQQ7"/>
<feature type="domain" description="Single-stranded DNA-binding protein BPT7" evidence="3">
    <location>
        <begin position="20"/>
        <end position="183"/>
    </location>
</feature>
<dbReference type="Pfam" id="PF21265">
    <property type="entry name" value="SBB_T7"/>
    <property type="match status" value="1"/>
</dbReference>
<dbReference type="OrthoDB" id="7595035at2"/>
<name>A0A1X7KQQ7_9BURK</name>
<gene>
    <name evidence="4" type="ORF">SAMN06265784_104172</name>
</gene>
<feature type="region of interest" description="Disordered" evidence="2">
    <location>
        <begin position="187"/>
        <end position="231"/>
    </location>
</feature>
<evidence type="ECO:0000313" key="5">
    <source>
        <dbReference type="Proteomes" id="UP000193228"/>
    </source>
</evidence>